<dbReference type="RefSeq" id="WP_025227581.1">
    <property type="nucleotide sequence ID" value="NZ_CP007139.1"/>
</dbReference>
<dbReference type="STRING" id="661478.OP10G_0381"/>
<proteinExistence type="predicted"/>
<dbReference type="InterPro" id="IPR052566">
    <property type="entry name" value="Non-lysos_glucosylceramidase"/>
</dbReference>
<evidence type="ECO:0000313" key="3">
    <source>
        <dbReference type="EMBL" id="AIE83749.1"/>
    </source>
</evidence>
<protein>
    <recommendedName>
        <fullName evidence="5">Glucosylceramidase</fullName>
    </recommendedName>
</protein>
<dbReference type="PANTHER" id="PTHR12654:SF0">
    <property type="entry name" value="NON-LYSOSOMAL GLUCOSYLCERAMIDASE"/>
    <property type="match status" value="1"/>
</dbReference>
<dbReference type="GO" id="GO:0004553">
    <property type="term" value="F:hydrolase activity, hydrolyzing O-glycosyl compounds"/>
    <property type="evidence" value="ECO:0007669"/>
    <property type="project" value="InterPro"/>
</dbReference>
<dbReference type="GO" id="GO:0005975">
    <property type="term" value="P:carbohydrate metabolic process"/>
    <property type="evidence" value="ECO:0007669"/>
    <property type="project" value="InterPro"/>
</dbReference>
<dbReference type="InterPro" id="IPR024462">
    <property type="entry name" value="GH116_N"/>
</dbReference>
<dbReference type="InterPro" id="IPR006775">
    <property type="entry name" value="GH116_catalytic"/>
</dbReference>
<organism evidence="3 4">
    <name type="scientific">Fimbriimonas ginsengisoli Gsoil 348</name>
    <dbReference type="NCBI Taxonomy" id="661478"/>
    <lineage>
        <taxon>Bacteria</taxon>
        <taxon>Bacillati</taxon>
        <taxon>Armatimonadota</taxon>
        <taxon>Fimbriimonadia</taxon>
        <taxon>Fimbriimonadales</taxon>
        <taxon>Fimbriimonadaceae</taxon>
        <taxon>Fimbriimonas</taxon>
    </lineage>
</organism>
<dbReference type="Pfam" id="PF12215">
    <property type="entry name" value="Glyco_hydr_116N"/>
    <property type="match status" value="1"/>
</dbReference>
<dbReference type="InterPro" id="IPR008928">
    <property type="entry name" value="6-hairpin_glycosidase_sf"/>
</dbReference>
<feature type="domain" description="Glycosyl-hydrolase family 116 N-terminal" evidence="2">
    <location>
        <begin position="24"/>
        <end position="339"/>
    </location>
</feature>
<dbReference type="SUPFAM" id="SSF48208">
    <property type="entry name" value="Six-hairpin glycosidases"/>
    <property type="match status" value="1"/>
</dbReference>
<dbReference type="PANTHER" id="PTHR12654">
    <property type="entry name" value="BILE ACID BETA-GLUCOSIDASE-RELATED"/>
    <property type="match status" value="1"/>
</dbReference>
<gene>
    <name evidence="3" type="ORF">OP10G_0381</name>
</gene>
<dbReference type="EMBL" id="CP007139">
    <property type="protein sequence ID" value="AIE83749.1"/>
    <property type="molecule type" value="Genomic_DNA"/>
</dbReference>
<keyword evidence="4" id="KW-1185">Reference proteome</keyword>
<reference evidence="3 4" key="1">
    <citation type="journal article" date="2014" name="PLoS ONE">
        <title>The first complete genome sequence of the class fimbriimonadia in the phylum armatimonadetes.</title>
        <authorList>
            <person name="Hu Z.Y."/>
            <person name="Wang Y.Z."/>
            <person name="Im W.T."/>
            <person name="Wang S.Y."/>
            <person name="Zhao G.P."/>
            <person name="Zheng H.J."/>
            <person name="Quan Z.X."/>
        </authorList>
    </citation>
    <scope>NUCLEOTIDE SEQUENCE [LARGE SCALE GENOMIC DNA]</scope>
    <source>
        <strain evidence="3">Gsoil 348</strain>
    </source>
</reference>
<dbReference type="KEGG" id="fgi:OP10G_0381"/>
<dbReference type="AlphaFoldDB" id="A0A068NQ61"/>
<evidence type="ECO:0000259" key="1">
    <source>
        <dbReference type="Pfam" id="PF04685"/>
    </source>
</evidence>
<dbReference type="InterPro" id="IPR012341">
    <property type="entry name" value="6hp_glycosidase-like_sf"/>
</dbReference>
<accession>A0A068NQ61</accession>
<name>A0A068NQ61_FIMGI</name>
<dbReference type="PROSITE" id="PS51257">
    <property type="entry name" value="PROKAR_LIPOPROTEIN"/>
    <property type="match status" value="1"/>
</dbReference>
<dbReference type="Gene3D" id="1.50.10.10">
    <property type="match status" value="1"/>
</dbReference>
<dbReference type="HOGENOM" id="CLU_010759_0_0_0"/>
<evidence type="ECO:0008006" key="5">
    <source>
        <dbReference type="Google" id="ProtNLM"/>
    </source>
</evidence>
<feature type="domain" description="Glycosyl-hydrolase family 116 catalytic region" evidence="1">
    <location>
        <begin position="452"/>
        <end position="734"/>
    </location>
</feature>
<dbReference type="OrthoDB" id="1007311at2"/>
<evidence type="ECO:0000259" key="2">
    <source>
        <dbReference type="Pfam" id="PF12215"/>
    </source>
</evidence>
<dbReference type="eggNOG" id="COG4354">
    <property type="taxonomic scope" value="Bacteria"/>
</dbReference>
<dbReference type="Pfam" id="PF04685">
    <property type="entry name" value="DUF608"/>
    <property type="match status" value="1"/>
</dbReference>
<dbReference type="Proteomes" id="UP000027982">
    <property type="component" value="Chromosome"/>
</dbReference>
<sequence length="793" mass="88209">MGLFRPSFDASPYTRTGSHLTELAFPLGGIGTGCVSLDGRGGLKDWEIFGRPNKGSWLNYTFPALWVLEDGGEPKAVTVQGPRLRDWAGEVTDFWSYGHGRFFRQMDGLPGFEAVRFTGTFPVARLEFEKAGFPLQVELSALNPFIPQDVRSSSFPAASLTYKLTNRGDKTVEACLAWSIENPVGYGEADAKKDQAVNEAFGENGLTGIRFTNARYEEGDVRGGEVVLATDWSDVETLDRWSEEGWWDSVRAFWNRFRQDGGLAQHDGKPSGARMPGTVACRVRLAPGESAEIPFVISWRFPTAKKTLADEGPTWTAHYATEWPSATAAAAELLSRRQELTDRTLAFEEALYGGSLGAEVLESVGATLSTLHSPTLIRIEDGSFWAWEGCSPQEGCCDGTCSHVWNYALAHVYLFPEIQRSFLDSAFANGFNCGPLGKEGAMRFRIPLPMAQETPLWHAASDGQLGQIVQAYREWRLTGDEEWLRRTWPALKQAMAFAWVQWDRDQDGLVDGDMHNTYDINFEGPNPLTQFFYLAALRAMAVMADHLADPVAARYSELEKAGAKLTMERLWNGEFFIQLGDFTAPESPRYQHGPGCLSDQLFGQLSAGIAGLGHLVDSQMVRAALASMYRLNFRAPLGEHENLQRIYAFGDEAGLLLCTWPEGGMPFYPFVYSDEVWTGIEYQVATHLALEGMEDEARAILKGIRQRYDGVRRNPWNEFECGSHYARALASYGMILALTGMRYDAVDGVLAFRQEPFRSFWSVPGAWGVAERHPDGRLDVRVIEGHLPSPFAS</sequence>
<evidence type="ECO:0000313" key="4">
    <source>
        <dbReference type="Proteomes" id="UP000027982"/>
    </source>
</evidence>